<dbReference type="EMBL" id="LAZR01050456">
    <property type="protein sequence ID" value="KKK87319.1"/>
    <property type="molecule type" value="Genomic_DNA"/>
</dbReference>
<organism evidence="6">
    <name type="scientific">marine sediment metagenome</name>
    <dbReference type="NCBI Taxonomy" id="412755"/>
    <lineage>
        <taxon>unclassified sequences</taxon>
        <taxon>metagenomes</taxon>
        <taxon>ecological metagenomes</taxon>
    </lineage>
</organism>
<dbReference type="AlphaFoldDB" id="A0A0F9B9E0"/>
<dbReference type="Pfam" id="PF00648">
    <property type="entry name" value="Peptidase_C2"/>
    <property type="match status" value="1"/>
</dbReference>
<dbReference type="SMART" id="SM00230">
    <property type="entry name" value="CysPc"/>
    <property type="match status" value="1"/>
</dbReference>
<dbReference type="InterPro" id="IPR001300">
    <property type="entry name" value="Peptidase_C2_calpain_cat"/>
</dbReference>
<dbReference type="PANTHER" id="PTHR10183:SF379">
    <property type="entry name" value="CALPAIN-5"/>
    <property type="match status" value="1"/>
</dbReference>
<feature type="domain" description="Calpain catalytic" evidence="5">
    <location>
        <begin position="177"/>
        <end position="382"/>
    </location>
</feature>
<evidence type="ECO:0000256" key="2">
    <source>
        <dbReference type="ARBA" id="ARBA00022670"/>
    </source>
</evidence>
<gene>
    <name evidence="6" type="ORF">LCGC14_2754430</name>
</gene>
<keyword evidence="4" id="KW-0788">Thiol protease</keyword>
<proteinExistence type="inferred from homology"/>
<dbReference type="InterPro" id="IPR038765">
    <property type="entry name" value="Papain-like_cys_pep_sf"/>
</dbReference>
<evidence type="ECO:0000256" key="4">
    <source>
        <dbReference type="ARBA" id="ARBA00022807"/>
    </source>
</evidence>
<evidence type="ECO:0000259" key="5">
    <source>
        <dbReference type="PROSITE" id="PS50203"/>
    </source>
</evidence>
<evidence type="ECO:0000256" key="3">
    <source>
        <dbReference type="ARBA" id="ARBA00022801"/>
    </source>
</evidence>
<evidence type="ECO:0000256" key="1">
    <source>
        <dbReference type="ARBA" id="ARBA00007623"/>
    </source>
</evidence>
<sequence length="403" mass="42835">QLLVTGTDQAETITLSQSVGGIALTTSAGTQQFDGAFTSVVVYGFGGDDVIRLTHSVAAAAWIYAGMGDDSVFEAGTGAAVVFGEAGDDLLVSVGGGADALYGGEGLDSFWADSADTVGDPSAAEATARSVHQFAEFYQPFSGKKSNPDYVPLEIDGQDIADPTITSAATRYDNFADRSLFVDGPQYDDISQGGIGDCYYMATLSSLADSDPHILEQMITPLGDGTFAMRFYRNNKEVYLRLDADLPVRGDGSLAYADFGPDGELWVPLAEKAYAYFRYDQNSYASLSGGWMTVTNEEITGMPSGFTWTSGSTNAIYTVISRALAAGQAVSLGTYYNASGPIVGSHAYTVRSVENTADGKFVTVYNVWGVDGRVWDLEPDDGLLRLTIHEIQDYFIAVVTSTA</sequence>
<feature type="non-terminal residue" evidence="6">
    <location>
        <position position="1"/>
    </location>
</feature>
<dbReference type="GO" id="GO:0006508">
    <property type="term" value="P:proteolysis"/>
    <property type="evidence" value="ECO:0007669"/>
    <property type="project" value="UniProtKB-KW"/>
</dbReference>
<dbReference type="Gene3D" id="2.150.10.10">
    <property type="entry name" value="Serralysin-like metalloprotease, C-terminal"/>
    <property type="match status" value="1"/>
</dbReference>
<keyword evidence="2" id="KW-0645">Protease</keyword>
<comment type="similarity">
    <text evidence="1">Belongs to the peptidase C2 family.</text>
</comment>
<accession>A0A0F9B9E0</accession>
<dbReference type="SUPFAM" id="SSF54001">
    <property type="entry name" value="Cysteine proteinases"/>
    <property type="match status" value="1"/>
</dbReference>
<name>A0A0F9B9E0_9ZZZZ</name>
<dbReference type="PRINTS" id="PR00704">
    <property type="entry name" value="CALPAIN"/>
</dbReference>
<dbReference type="InterPro" id="IPR022684">
    <property type="entry name" value="Calpain_cysteine_protease"/>
</dbReference>
<keyword evidence="3" id="KW-0378">Hydrolase</keyword>
<dbReference type="PROSITE" id="PS50203">
    <property type="entry name" value="CALPAIN_CAT"/>
    <property type="match status" value="1"/>
</dbReference>
<dbReference type="InterPro" id="IPR011049">
    <property type="entry name" value="Serralysin-like_metalloprot_C"/>
</dbReference>
<comment type="caution">
    <text evidence="6">The sequence shown here is derived from an EMBL/GenBank/DDBJ whole genome shotgun (WGS) entry which is preliminary data.</text>
</comment>
<dbReference type="PANTHER" id="PTHR10183">
    <property type="entry name" value="CALPAIN"/>
    <property type="match status" value="1"/>
</dbReference>
<reference evidence="6" key="1">
    <citation type="journal article" date="2015" name="Nature">
        <title>Complex archaea that bridge the gap between prokaryotes and eukaryotes.</title>
        <authorList>
            <person name="Spang A."/>
            <person name="Saw J.H."/>
            <person name="Jorgensen S.L."/>
            <person name="Zaremba-Niedzwiedzka K."/>
            <person name="Martijn J."/>
            <person name="Lind A.E."/>
            <person name="van Eijk R."/>
            <person name="Schleper C."/>
            <person name="Guy L."/>
            <person name="Ettema T.J."/>
        </authorList>
    </citation>
    <scope>NUCLEOTIDE SEQUENCE</scope>
</reference>
<dbReference type="SUPFAM" id="SSF51120">
    <property type="entry name" value="beta-Roll"/>
    <property type="match status" value="1"/>
</dbReference>
<dbReference type="GO" id="GO:0004198">
    <property type="term" value="F:calcium-dependent cysteine-type endopeptidase activity"/>
    <property type="evidence" value="ECO:0007669"/>
    <property type="project" value="InterPro"/>
</dbReference>
<protein>
    <recommendedName>
        <fullName evidence="5">Calpain catalytic domain-containing protein</fullName>
    </recommendedName>
</protein>
<evidence type="ECO:0000313" key="6">
    <source>
        <dbReference type="EMBL" id="KKK87319.1"/>
    </source>
</evidence>